<dbReference type="GO" id="GO:0005615">
    <property type="term" value="C:extracellular space"/>
    <property type="evidence" value="ECO:0007669"/>
    <property type="project" value="TreeGrafter"/>
</dbReference>
<reference evidence="1" key="1">
    <citation type="submission" date="2025-08" db="UniProtKB">
        <authorList>
            <consortium name="Ensembl"/>
        </authorList>
    </citation>
    <scope>IDENTIFICATION</scope>
</reference>
<dbReference type="Ensembl" id="ENSOSIT00000028761.1">
    <property type="protein sequence ID" value="ENSOSIP00000027280.1"/>
    <property type="gene ID" value="ENSOSIG00000014328.1"/>
</dbReference>
<dbReference type="SUPFAM" id="SSF50199">
    <property type="entry name" value="Staphylococcal nuclease"/>
    <property type="match status" value="1"/>
</dbReference>
<proteinExistence type="predicted"/>
<evidence type="ECO:0008006" key="3">
    <source>
        <dbReference type="Google" id="ProtNLM"/>
    </source>
</evidence>
<accession>A0A8C7YDY7</accession>
<protein>
    <recommendedName>
        <fullName evidence="3">TNase-like domain-containing protein</fullName>
    </recommendedName>
</protein>
<dbReference type="AlphaFoldDB" id="A0A8C7YDY7"/>
<evidence type="ECO:0000313" key="1">
    <source>
        <dbReference type="Ensembl" id="ENSOSIP00000027280.1"/>
    </source>
</evidence>
<reference evidence="1" key="2">
    <citation type="submission" date="2025-09" db="UniProtKB">
        <authorList>
            <consortium name="Ensembl"/>
        </authorList>
    </citation>
    <scope>IDENTIFICATION</scope>
</reference>
<dbReference type="Gene3D" id="2.40.50.90">
    <property type="match status" value="1"/>
</dbReference>
<name>A0A8C7YDY7_9TELE</name>
<keyword evidence="2" id="KW-1185">Reference proteome</keyword>
<dbReference type="PANTHER" id="PTHR28434">
    <property type="entry name" value="PROTEIN C3ORF33"/>
    <property type="match status" value="1"/>
</dbReference>
<dbReference type="InterPro" id="IPR035437">
    <property type="entry name" value="SNase_OB-fold_sf"/>
</dbReference>
<dbReference type="Proteomes" id="UP000694383">
    <property type="component" value="Unplaced"/>
</dbReference>
<organism evidence="1 2">
    <name type="scientific">Oryzias sinensis</name>
    <name type="common">Chinese medaka</name>
    <dbReference type="NCBI Taxonomy" id="183150"/>
    <lineage>
        <taxon>Eukaryota</taxon>
        <taxon>Metazoa</taxon>
        <taxon>Chordata</taxon>
        <taxon>Craniata</taxon>
        <taxon>Vertebrata</taxon>
        <taxon>Euteleostomi</taxon>
        <taxon>Actinopterygii</taxon>
        <taxon>Neopterygii</taxon>
        <taxon>Teleostei</taxon>
        <taxon>Neoteleostei</taxon>
        <taxon>Acanthomorphata</taxon>
        <taxon>Ovalentaria</taxon>
        <taxon>Atherinomorphae</taxon>
        <taxon>Beloniformes</taxon>
        <taxon>Adrianichthyidae</taxon>
        <taxon>Oryziinae</taxon>
        <taxon>Oryzias</taxon>
    </lineage>
</organism>
<evidence type="ECO:0000313" key="2">
    <source>
        <dbReference type="Proteomes" id="UP000694383"/>
    </source>
</evidence>
<dbReference type="InterPro" id="IPR042421">
    <property type="entry name" value="C3orf33-like"/>
</dbReference>
<dbReference type="GeneTree" id="ENSGT00390000004493"/>
<sequence>MPECSRETESEEAATAAANGRQTVKGNNTSHNIVSLISKIADEHISLVRSFSTCLAVAGVILIARSIKLLTKFQAAREIPARFIERNVRLRGKVHSITEKGIEVEHVPIYLPVLSTLLSKRDVSTSTMLVHLAGVELTPEGQIWLQNTLAPTQVVWLKLISRKDNALNCLVSHNRGSMWGHCMNEEVLKLGLARTAPIVGVQPESRLYWRLHKRLHRAELKAEKKGRGLWKEESPWERTLKAVRDSSIIRMMKTIFKREELYSALDFKRNSDTILTTFFFKRQIGCHRFYKVKI</sequence>
<dbReference type="PANTHER" id="PTHR28434:SF1">
    <property type="entry name" value="PROTEIN C3ORF33"/>
    <property type="match status" value="1"/>
</dbReference>